<evidence type="ECO:0000313" key="2">
    <source>
        <dbReference type="Proteomes" id="UP001159042"/>
    </source>
</evidence>
<comment type="caution">
    <text evidence="1">The sequence shown here is derived from an EMBL/GenBank/DDBJ whole genome shotgun (WGS) entry which is preliminary data.</text>
</comment>
<name>A0AAV8WCW4_9CUCU</name>
<accession>A0AAV8WCW4</accession>
<dbReference type="AlphaFoldDB" id="A0AAV8WCW4"/>
<evidence type="ECO:0000313" key="1">
    <source>
        <dbReference type="EMBL" id="KAJ8924022.1"/>
    </source>
</evidence>
<gene>
    <name evidence="1" type="ORF">NQ315_006799</name>
</gene>
<organism evidence="1 2">
    <name type="scientific">Exocentrus adspersus</name>
    <dbReference type="NCBI Taxonomy" id="1586481"/>
    <lineage>
        <taxon>Eukaryota</taxon>
        <taxon>Metazoa</taxon>
        <taxon>Ecdysozoa</taxon>
        <taxon>Arthropoda</taxon>
        <taxon>Hexapoda</taxon>
        <taxon>Insecta</taxon>
        <taxon>Pterygota</taxon>
        <taxon>Neoptera</taxon>
        <taxon>Endopterygota</taxon>
        <taxon>Coleoptera</taxon>
        <taxon>Polyphaga</taxon>
        <taxon>Cucujiformia</taxon>
        <taxon>Chrysomeloidea</taxon>
        <taxon>Cerambycidae</taxon>
        <taxon>Lamiinae</taxon>
        <taxon>Acanthocinini</taxon>
        <taxon>Exocentrus</taxon>
    </lineage>
</organism>
<reference evidence="1 2" key="1">
    <citation type="journal article" date="2023" name="Insect Mol. Biol.">
        <title>Genome sequencing provides insights into the evolution of gene families encoding plant cell wall-degrading enzymes in longhorned beetles.</title>
        <authorList>
            <person name="Shin N.R."/>
            <person name="Okamura Y."/>
            <person name="Kirsch R."/>
            <person name="Pauchet Y."/>
        </authorList>
    </citation>
    <scope>NUCLEOTIDE SEQUENCE [LARGE SCALE GENOMIC DNA]</scope>
    <source>
        <strain evidence="1">EAD_L_NR</strain>
    </source>
</reference>
<sequence length="62" mass="7537">MLCFEIIRMYLLDFDDKQIYFCNIYLPFVFLTFPWKNRAMRMLTLAVIVELLILGRKTKTLL</sequence>
<dbReference type="Proteomes" id="UP001159042">
    <property type="component" value="Unassembled WGS sequence"/>
</dbReference>
<dbReference type="EMBL" id="JANEYG010000003">
    <property type="protein sequence ID" value="KAJ8924022.1"/>
    <property type="molecule type" value="Genomic_DNA"/>
</dbReference>
<protein>
    <submittedName>
        <fullName evidence="1">Uncharacterized protein</fullName>
    </submittedName>
</protein>
<proteinExistence type="predicted"/>
<keyword evidence="2" id="KW-1185">Reference proteome</keyword>